<feature type="region of interest" description="Disordered" evidence="1">
    <location>
        <begin position="1"/>
        <end position="21"/>
    </location>
</feature>
<keyword evidence="2" id="KW-0472">Membrane</keyword>
<name>A0AAV1QKQ8_SCOSC</name>
<reference evidence="3 4" key="1">
    <citation type="submission" date="2024-01" db="EMBL/GenBank/DDBJ databases">
        <authorList>
            <person name="Alioto T."/>
            <person name="Alioto T."/>
            <person name="Gomez Garrido J."/>
        </authorList>
    </citation>
    <scope>NUCLEOTIDE SEQUENCE [LARGE SCALE GENOMIC DNA]</scope>
</reference>
<comment type="caution">
    <text evidence="3">The sequence shown here is derived from an EMBL/GenBank/DDBJ whole genome shotgun (WGS) entry which is preliminary data.</text>
</comment>
<evidence type="ECO:0000313" key="3">
    <source>
        <dbReference type="EMBL" id="CAK6983266.1"/>
    </source>
</evidence>
<dbReference type="InterPro" id="IPR016187">
    <property type="entry name" value="CTDL_fold"/>
</dbReference>
<evidence type="ECO:0000256" key="2">
    <source>
        <dbReference type="SAM" id="Phobius"/>
    </source>
</evidence>
<gene>
    <name evidence="3" type="ORF">FSCOSCO3_A015107</name>
</gene>
<dbReference type="Gene3D" id="3.10.100.10">
    <property type="entry name" value="Mannose-Binding Protein A, subunit A"/>
    <property type="match status" value="1"/>
</dbReference>
<keyword evidence="2" id="KW-0812">Transmembrane</keyword>
<organism evidence="3 4">
    <name type="scientific">Scomber scombrus</name>
    <name type="common">Atlantic mackerel</name>
    <name type="synonym">Scomber vernalis</name>
    <dbReference type="NCBI Taxonomy" id="13677"/>
    <lineage>
        <taxon>Eukaryota</taxon>
        <taxon>Metazoa</taxon>
        <taxon>Chordata</taxon>
        <taxon>Craniata</taxon>
        <taxon>Vertebrata</taxon>
        <taxon>Euteleostomi</taxon>
        <taxon>Actinopterygii</taxon>
        <taxon>Neopterygii</taxon>
        <taxon>Teleostei</taxon>
        <taxon>Neoteleostei</taxon>
        <taxon>Acanthomorphata</taxon>
        <taxon>Pelagiaria</taxon>
        <taxon>Scombriformes</taxon>
        <taxon>Scombridae</taxon>
        <taxon>Scomber</taxon>
    </lineage>
</organism>
<dbReference type="InterPro" id="IPR016186">
    <property type="entry name" value="C-type_lectin-like/link_sf"/>
</dbReference>
<proteinExistence type="predicted"/>
<protein>
    <submittedName>
        <fullName evidence="3">Asialoglycoprotein receptor 1-like</fullName>
    </submittedName>
</protein>
<accession>A0AAV1QKQ8</accession>
<keyword evidence="2" id="KW-1133">Transmembrane helix</keyword>
<feature type="compositionally biased region" description="Polar residues" evidence="1">
    <location>
        <begin position="1"/>
        <end position="16"/>
    </location>
</feature>
<dbReference type="AlphaFoldDB" id="A0AAV1QKQ8"/>
<keyword evidence="3" id="KW-0675">Receptor</keyword>
<evidence type="ECO:0000256" key="1">
    <source>
        <dbReference type="SAM" id="MobiDB-lite"/>
    </source>
</evidence>
<feature type="transmembrane region" description="Helical" evidence="2">
    <location>
        <begin position="50"/>
        <end position="70"/>
    </location>
</feature>
<dbReference type="Proteomes" id="UP001314229">
    <property type="component" value="Unassembled WGS sequence"/>
</dbReference>
<evidence type="ECO:0000313" key="4">
    <source>
        <dbReference type="Proteomes" id="UP001314229"/>
    </source>
</evidence>
<dbReference type="SUPFAM" id="SSF56436">
    <property type="entry name" value="C-type lectin-like"/>
    <property type="match status" value="1"/>
</dbReference>
<keyword evidence="4" id="KW-1185">Reference proteome</keyword>
<sequence>MLPAASKNQNASSSGEQPEKEHDYVNAAVWTMNKISPTSNKKCCSFIQPFLPVAVSWVLLLVIIGLRIHYTSVISSNNAKLTVEHEDQMEQIKQLKTRIEQQERRNQQLNTQKQEQEKQNDNFREQIRNVENDVTLSQRVIDAYCPKKENGRRQCEPCQIDWQHNLSSCYEVNDPDPPRRRNWDRAQEDCRGKNSDLVVIVNEDEKVINKV</sequence>
<feature type="region of interest" description="Disordered" evidence="1">
    <location>
        <begin position="103"/>
        <end position="122"/>
    </location>
</feature>
<dbReference type="EMBL" id="CAWUFR010001252">
    <property type="protein sequence ID" value="CAK6983266.1"/>
    <property type="molecule type" value="Genomic_DNA"/>
</dbReference>